<feature type="site" description="Reactive bond" evidence="7">
    <location>
        <begin position="429"/>
        <end position="430"/>
    </location>
</feature>
<keyword evidence="11" id="KW-1185">Reference proteome</keyword>
<comment type="caution">
    <text evidence="7">Lacks conserved residue(s) required for the propagation of feature annotation.</text>
</comment>
<dbReference type="InterPro" id="IPR008037">
    <property type="entry name" value="Pacifastin_dom"/>
</dbReference>
<reference evidence="10 11" key="1">
    <citation type="submission" date="2020-04" db="EMBL/GenBank/DDBJ databases">
        <authorList>
            <person name="Wallbank WR R."/>
            <person name="Pardo Diaz C."/>
            <person name="Kozak K."/>
            <person name="Martin S."/>
            <person name="Jiggins C."/>
            <person name="Moest M."/>
            <person name="Warren A I."/>
            <person name="Byers J.R.P. K."/>
            <person name="Montejo-Kovacevich G."/>
            <person name="Yen C E."/>
        </authorList>
    </citation>
    <scope>NUCLEOTIDE SEQUENCE [LARGE SCALE GENOMIC DNA]</scope>
</reference>
<keyword evidence="2" id="KW-0964">Secreted</keyword>
<dbReference type="AlphaFoldDB" id="A0A8S1AMQ9"/>
<feature type="chain" id="PRO_5035899729" description="Pacifastin domain-containing protein" evidence="8">
    <location>
        <begin position="19"/>
        <end position="632"/>
    </location>
</feature>
<proteinExistence type="inferred from homology"/>
<keyword evidence="4 7" id="KW-0722">Serine protease inhibitor</keyword>
<dbReference type="PROSITE" id="PS51446">
    <property type="entry name" value="PACIFASTIN"/>
    <property type="match status" value="2"/>
</dbReference>
<feature type="disulfide bond" evidence="7">
    <location>
        <begin position="403"/>
        <end position="418"/>
    </location>
</feature>
<dbReference type="Pfam" id="PF05375">
    <property type="entry name" value="Pacifastin_I"/>
    <property type="match status" value="2"/>
</dbReference>
<name>A0A8S1AMQ9_ARCPL</name>
<comment type="subcellular location">
    <subcellularLocation>
        <location evidence="1">Secreted</location>
    </subcellularLocation>
</comment>
<dbReference type="EMBL" id="CADEBC010000537">
    <property type="protein sequence ID" value="CAB3249131.1"/>
    <property type="molecule type" value="Genomic_DNA"/>
</dbReference>
<evidence type="ECO:0000256" key="7">
    <source>
        <dbReference type="PROSITE-ProRule" id="PRU00776"/>
    </source>
</evidence>
<evidence type="ECO:0000256" key="3">
    <source>
        <dbReference type="ARBA" id="ARBA00022690"/>
    </source>
</evidence>
<dbReference type="GO" id="GO:0004867">
    <property type="term" value="F:serine-type endopeptidase inhibitor activity"/>
    <property type="evidence" value="ECO:0007669"/>
    <property type="project" value="UniProtKB-UniRule"/>
</dbReference>
<gene>
    <name evidence="10" type="ORF">APLA_LOCUS11986</name>
</gene>
<evidence type="ECO:0000256" key="6">
    <source>
        <dbReference type="ARBA" id="ARBA00029459"/>
    </source>
</evidence>
<accession>A0A8S1AMQ9</accession>
<evidence type="ECO:0000256" key="4">
    <source>
        <dbReference type="ARBA" id="ARBA00022900"/>
    </source>
</evidence>
<sequence length="632" mass="71183">MVLDILILLVLSVSEVWLRSQQPVSERLWRERCSKHDLALNDCNWCRCGSNRQYVCSARVCSTVDMFGHFNDAIQSMDVGMQGHGVWRSKGTACEPRVHYQKNELLCVCNEDGKWPNAVCRDVFQVLHTVIPTKYIYANNQSCVPGNLYQIDCNVCLCGSKAQIDPHACTKRNCTNDISETVKDTNDSNNYAVDEIYAVCERAKTYQIGCKTCICLPNNRLLCDNCTSINNVPNKVQLKENSNVNICSNKTPGKYFKKDCNICYCDKKDVLYCTVLKCLENGNDKISVPSTEFEKVEAPADDNDCVPGTTYKRDCNTCHCFKFNGAKYFGCTLKKCAGSKSVRSEDGCVEGTKYEKNCLICVCVKEEDEVKEICTFNEECKIENKHSRTREDETSLDLLHGYCEPLHVYKQDCNKCRCLSDGKTVACTSKICLQKQEIPKPMVVEFIPFIQKGNVCPEGHSCNLQHTDGPTCSVCKNQYDFGCAGVTENGFRRLGERKNNWRCSKCKLSPLPSPASASPVPSQLDKMQEQLNQIVFQLAPLASLIEDIKSIKSDVNNLKESVEMAHGLISTFSSSIKSLDERIMQVEKVATEIPSMQAEISRLNRELDDKDQWARANNVEIRGIPQKKNENL</sequence>
<evidence type="ECO:0000256" key="5">
    <source>
        <dbReference type="ARBA" id="ARBA00023157"/>
    </source>
</evidence>
<evidence type="ECO:0000259" key="9">
    <source>
        <dbReference type="PROSITE" id="PS51446"/>
    </source>
</evidence>
<organism evidence="10 11">
    <name type="scientific">Arctia plantaginis</name>
    <name type="common">Wood tiger moth</name>
    <name type="synonym">Phalaena plantaginis</name>
    <dbReference type="NCBI Taxonomy" id="874455"/>
    <lineage>
        <taxon>Eukaryota</taxon>
        <taxon>Metazoa</taxon>
        <taxon>Ecdysozoa</taxon>
        <taxon>Arthropoda</taxon>
        <taxon>Hexapoda</taxon>
        <taxon>Insecta</taxon>
        <taxon>Pterygota</taxon>
        <taxon>Neoptera</taxon>
        <taxon>Endopterygota</taxon>
        <taxon>Lepidoptera</taxon>
        <taxon>Glossata</taxon>
        <taxon>Ditrysia</taxon>
        <taxon>Noctuoidea</taxon>
        <taxon>Erebidae</taxon>
        <taxon>Arctiinae</taxon>
        <taxon>Arctia</taxon>
    </lineage>
</organism>
<feature type="domain" description="Pacifastin" evidence="9">
    <location>
        <begin position="400"/>
        <end position="435"/>
    </location>
</feature>
<comment type="similarity">
    <text evidence="6 7">Belongs to the protease inhibitor I19 family.</text>
</comment>
<evidence type="ECO:0000256" key="8">
    <source>
        <dbReference type="SAM" id="SignalP"/>
    </source>
</evidence>
<dbReference type="InterPro" id="IPR036201">
    <property type="entry name" value="Pacifastin_dom_sf"/>
</dbReference>
<keyword evidence="8" id="KW-0732">Signal</keyword>
<dbReference type="OrthoDB" id="7449965at2759"/>
<dbReference type="SUPFAM" id="SSF57283">
    <property type="entry name" value="PMP inhibitors"/>
    <property type="match status" value="4"/>
</dbReference>
<feature type="domain" description="Pacifastin" evidence="9">
    <location>
        <begin position="302"/>
        <end position="339"/>
    </location>
</feature>
<dbReference type="GO" id="GO:0005576">
    <property type="term" value="C:extracellular region"/>
    <property type="evidence" value="ECO:0007669"/>
    <property type="project" value="UniProtKB-SubCell"/>
</dbReference>
<feature type="site" description="Reactive bond" evidence="7">
    <location>
        <begin position="333"/>
        <end position="334"/>
    </location>
</feature>
<keyword evidence="3 7" id="KW-0646">Protease inhibitor</keyword>
<protein>
    <recommendedName>
        <fullName evidence="9">Pacifastin domain-containing protein</fullName>
    </recommendedName>
</protein>
<feature type="signal peptide" evidence="8">
    <location>
        <begin position="1"/>
        <end position="18"/>
    </location>
</feature>
<evidence type="ECO:0000313" key="10">
    <source>
        <dbReference type="EMBL" id="CAB3249131.1"/>
    </source>
</evidence>
<comment type="caution">
    <text evidence="10">The sequence shown here is derived from an EMBL/GenBank/DDBJ whole genome shotgun (WGS) entry which is preliminary data.</text>
</comment>
<evidence type="ECO:0000256" key="2">
    <source>
        <dbReference type="ARBA" id="ARBA00022525"/>
    </source>
</evidence>
<keyword evidence="5 7" id="KW-1015">Disulfide bond</keyword>
<feature type="disulfide bond" evidence="7">
    <location>
        <begin position="305"/>
        <end position="320"/>
    </location>
</feature>
<evidence type="ECO:0000313" key="11">
    <source>
        <dbReference type="Proteomes" id="UP000494106"/>
    </source>
</evidence>
<dbReference type="Proteomes" id="UP000494106">
    <property type="component" value="Unassembled WGS sequence"/>
</dbReference>
<evidence type="ECO:0000256" key="1">
    <source>
        <dbReference type="ARBA" id="ARBA00004613"/>
    </source>
</evidence>